<evidence type="ECO:0008006" key="4">
    <source>
        <dbReference type="Google" id="ProtNLM"/>
    </source>
</evidence>
<reference evidence="2 3" key="1">
    <citation type="submission" date="2007-07" db="EMBL/GenBank/DDBJ databases">
        <title>Complete sequence of chromosome of Xanthobacter autotrophicus Py2.</title>
        <authorList>
            <consortium name="US DOE Joint Genome Institute"/>
            <person name="Copeland A."/>
            <person name="Lucas S."/>
            <person name="Lapidus A."/>
            <person name="Barry K."/>
            <person name="Glavina del Rio T."/>
            <person name="Hammon N."/>
            <person name="Israni S."/>
            <person name="Dalin E."/>
            <person name="Tice H."/>
            <person name="Pitluck S."/>
            <person name="Sims D."/>
            <person name="Brettin T."/>
            <person name="Bruce D."/>
            <person name="Detter J.C."/>
            <person name="Han C."/>
            <person name="Tapia R."/>
            <person name="Brainard J."/>
            <person name="Schmutz J."/>
            <person name="Larimer F."/>
            <person name="Land M."/>
            <person name="Hauser L."/>
            <person name="Kyrpides N."/>
            <person name="Kim E."/>
            <person name="Ensigns S.A."/>
            <person name="Richardson P."/>
        </authorList>
    </citation>
    <scope>NUCLEOTIDE SEQUENCE [LARGE SCALE GENOMIC DNA]</scope>
    <source>
        <strain evidence="3">ATCC BAA-1158 / Py2</strain>
    </source>
</reference>
<name>A7IDK6_XANP2</name>
<evidence type="ECO:0000313" key="3">
    <source>
        <dbReference type="Proteomes" id="UP000002417"/>
    </source>
</evidence>
<dbReference type="SUPFAM" id="SSF53335">
    <property type="entry name" value="S-adenosyl-L-methionine-dependent methyltransferases"/>
    <property type="match status" value="1"/>
</dbReference>
<dbReference type="InterPro" id="IPR029063">
    <property type="entry name" value="SAM-dependent_MTases_sf"/>
</dbReference>
<evidence type="ECO:0000313" key="2">
    <source>
        <dbReference type="EMBL" id="ABS66099.1"/>
    </source>
</evidence>
<organism evidence="2 3">
    <name type="scientific">Xanthobacter autotrophicus (strain ATCC BAA-1158 / Py2)</name>
    <dbReference type="NCBI Taxonomy" id="78245"/>
    <lineage>
        <taxon>Bacteria</taxon>
        <taxon>Pseudomonadati</taxon>
        <taxon>Pseudomonadota</taxon>
        <taxon>Alphaproteobacteria</taxon>
        <taxon>Hyphomicrobiales</taxon>
        <taxon>Xanthobacteraceae</taxon>
        <taxon>Xanthobacter</taxon>
    </lineage>
</organism>
<evidence type="ECO:0000256" key="1">
    <source>
        <dbReference type="SAM" id="MobiDB-lite"/>
    </source>
</evidence>
<dbReference type="HOGENOM" id="CLU_067698_0_0_5"/>
<keyword evidence="3" id="KW-1185">Reference proteome</keyword>
<dbReference type="CDD" id="cd02440">
    <property type="entry name" value="AdoMet_MTases"/>
    <property type="match status" value="1"/>
</dbReference>
<protein>
    <recommendedName>
        <fullName evidence="4">DUF938 domain-containing protein</fullName>
    </recommendedName>
</protein>
<gene>
    <name evidence="2" type="ordered locus">Xaut_0848</name>
</gene>
<dbReference type="PANTHER" id="PTHR20974">
    <property type="entry name" value="UPF0585 PROTEIN CG18661"/>
    <property type="match status" value="1"/>
</dbReference>
<dbReference type="eggNOG" id="COG2813">
    <property type="taxonomic scope" value="Bacteria"/>
</dbReference>
<dbReference type="PANTHER" id="PTHR20974:SF0">
    <property type="entry name" value="UPF0585 PROTEIN CG18661"/>
    <property type="match status" value="1"/>
</dbReference>
<dbReference type="STRING" id="78245.Xaut_0848"/>
<dbReference type="KEGG" id="xau:Xaut_0848"/>
<feature type="region of interest" description="Disordered" evidence="1">
    <location>
        <begin position="26"/>
        <end position="98"/>
    </location>
</feature>
<sequence length="298" mass="31562">MLALDPYIAADARSHIISQSFFKLAAPQAKSRAGRTPKMRPVPLRRMEAWGTVEPRSPTGQDGASRPPAPSAPGALTQRRTRPVPDPSPDARRSAPAVARNREPIAAQLLQLLPATGLVLEIASGTGEHAVYFARKMPHITWQPSDPSPEARASIAAWTAAEGLANVRAPLALDAAAADWPVGKVDAVVCVNMIHISPWEATEGLMRGAGARLPPDGVLFAYGAYLQDGVPTAPSNVAFDADLKRQDPRFGLRHLHDVAACAAKNGLALARVVEMPSNNLSLVFRKVMTVSPGTGAVP</sequence>
<accession>A7IDK6</accession>
<dbReference type="Gene3D" id="3.40.50.150">
    <property type="entry name" value="Vaccinia Virus protein VP39"/>
    <property type="match status" value="1"/>
</dbReference>
<proteinExistence type="predicted"/>
<dbReference type="Proteomes" id="UP000002417">
    <property type="component" value="Chromosome"/>
</dbReference>
<dbReference type="EMBL" id="CP000781">
    <property type="protein sequence ID" value="ABS66099.1"/>
    <property type="molecule type" value="Genomic_DNA"/>
</dbReference>
<dbReference type="InterPro" id="IPR010342">
    <property type="entry name" value="DUF938"/>
</dbReference>
<dbReference type="PhylomeDB" id="A7IDK6"/>
<dbReference type="AlphaFoldDB" id="A7IDK6"/>
<dbReference type="Pfam" id="PF06080">
    <property type="entry name" value="DUF938"/>
    <property type="match status" value="1"/>
</dbReference>